<dbReference type="InterPro" id="IPR050259">
    <property type="entry name" value="SDR"/>
</dbReference>
<dbReference type="InterPro" id="IPR002347">
    <property type="entry name" value="SDR_fam"/>
</dbReference>
<evidence type="ECO:0000313" key="3">
    <source>
        <dbReference type="Proteomes" id="UP001308005"/>
    </source>
</evidence>
<dbReference type="Pfam" id="PF13561">
    <property type="entry name" value="adh_short_C2"/>
    <property type="match status" value="1"/>
</dbReference>
<dbReference type="InterPro" id="IPR036291">
    <property type="entry name" value="NAD(P)-bd_dom_sf"/>
</dbReference>
<dbReference type="EMBL" id="JAYMYJ010000076">
    <property type="protein sequence ID" value="MEB4590921.1"/>
    <property type="molecule type" value="Genomic_DNA"/>
</dbReference>
<protein>
    <submittedName>
        <fullName evidence="2">SDR family oxidoreductase</fullName>
    </submittedName>
</protein>
<dbReference type="PANTHER" id="PTHR42879:SF6">
    <property type="entry name" value="NADPH-DEPENDENT REDUCTASE BACG"/>
    <property type="match status" value="1"/>
</dbReference>
<dbReference type="PANTHER" id="PTHR42879">
    <property type="entry name" value="3-OXOACYL-(ACYL-CARRIER-PROTEIN) REDUCTASE"/>
    <property type="match status" value="1"/>
</dbReference>
<accession>A0ABU6CVQ3</accession>
<organism evidence="2 3">
    <name type="scientific">Candidatus Thiothrix phosphatis</name>
    <dbReference type="NCBI Taxonomy" id="3112415"/>
    <lineage>
        <taxon>Bacteria</taxon>
        <taxon>Pseudomonadati</taxon>
        <taxon>Pseudomonadota</taxon>
        <taxon>Gammaproteobacteria</taxon>
        <taxon>Thiotrichales</taxon>
        <taxon>Thiotrichaceae</taxon>
        <taxon>Thiothrix</taxon>
    </lineage>
</organism>
<comment type="similarity">
    <text evidence="1">Belongs to the short-chain dehydrogenases/reductases (SDR) family.</text>
</comment>
<keyword evidence="3" id="KW-1185">Reference proteome</keyword>
<dbReference type="PRINTS" id="PR00081">
    <property type="entry name" value="GDHRDH"/>
</dbReference>
<dbReference type="Proteomes" id="UP001308005">
    <property type="component" value="Unassembled WGS sequence"/>
</dbReference>
<dbReference type="RefSeq" id="WP_324694311.1">
    <property type="nucleotide sequence ID" value="NZ_JAYMYJ010000076.1"/>
</dbReference>
<dbReference type="Gene3D" id="3.40.50.720">
    <property type="entry name" value="NAD(P)-binding Rossmann-like Domain"/>
    <property type="match status" value="1"/>
</dbReference>
<sequence length="262" mass="27339">MKQTFTDTALSGRKALVFAASQGLGKASAELLAAMGAEVVIMARSAEHLQTTAQAIEARTGRPVQTECVDMLDADALSAMLARHQDTDILVTNCGGPPVAPFESIDIAAWDQAYQMIVRSAVLACQSLVPAMAQRGWGRVVMITSGTVVDPLRHFVLSNALRKSLLGLAESLAQEYAAKGITANLVCPGLTRTARMESLAAATAARTGQDEQTVRANLVSGIPTGRMAEPEELASVVAFLCSEAAGFVQAQALLVDGGGRVG</sequence>
<proteinExistence type="inferred from homology"/>
<reference evidence="3" key="1">
    <citation type="submission" date="2023-07" db="EMBL/GenBank/DDBJ databases">
        <title>The carbon used by Thiothrix.</title>
        <authorList>
            <person name="Chen L."/>
        </authorList>
    </citation>
    <scope>NUCLEOTIDE SEQUENCE [LARGE SCALE GENOMIC DNA]</scope>
</reference>
<comment type="caution">
    <text evidence="2">The sequence shown here is derived from an EMBL/GenBank/DDBJ whole genome shotgun (WGS) entry which is preliminary data.</text>
</comment>
<reference evidence="2 3" key="2">
    <citation type="submission" date="2024-01" db="EMBL/GenBank/DDBJ databases">
        <authorList>
            <person name="Xie X."/>
        </authorList>
    </citation>
    <scope>NUCLEOTIDE SEQUENCE [LARGE SCALE GENOMIC DNA]</scope>
    <source>
        <strain evidence="2">SCUT-1</strain>
    </source>
</reference>
<gene>
    <name evidence="2" type="ORF">VSS37_08030</name>
</gene>
<dbReference type="SUPFAM" id="SSF51735">
    <property type="entry name" value="NAD(P)-binding Rossmann-fold domains"/>
    <property type="match status" value="1"/>
</dbReference>
<evidence type="ECO:0000313" key="2">
    <source>
        <dbReference type="EMBL" id="MEB4590921.1"/>
    </source>
</evidence>
<name>A0ABU6CVQ3_9GAMM</name>
<evidence type="ECO:0000256" key="1">
    <source>
        <dbReference type="ARBA" id="ARBA00006484"/>
    </source>
</evidence>